<evidence type="ECO:0000313" key="16">
    <source>
        <dbReference type="Ensembl" id="ENSCMIP00000007695.1"/>
    </source>
</evidence>
<evidence type="ECO:0000256" key="12">
    <source>
        <dbReference type="ARBA" id="ARBA00023180"/>
    </source>
</evidence>
<dbReference type="PROSITE" id="PS50104">
    <property type="entry name" value="TIR"/>
    <property type="match status" value="1"/>
</dbReference>
<keyword evidence="7" id="KW-0677">Repeat</keyword>
<dbReference type="GO" id="GO:0006954">
    <property type="term" value="P:inflammatory response"/>
    <property type="evidence" value="ECO:0007669"/>
    <property type="project" value="UniProtKB-KW"/>
</dbReference>
<keyword evidence="8" id="KW-0391">Immunity</keyword>
<sequence length="916" mass="105249">MLKDLTGLSLTDTALVNIGGTEKLKHLHIHIDSQDKPKFNGRGLYTSKSARNLIHPGHLNSLKISQEYTSDKLFSPKVLSTLSRLILLPVDNLHLEGVYHWMDIIRLLREIPCSSFSNITLSGVFRWFPNCNCDGCKLDYKLCSNVSDGHKNVSNQAISIRLREQPEDAYPDEGNIMNSLFLLHLSTVLTKYNHDLIRLSWGTKFIDMCSSVENSVLDLSSGKISNYSSWNQELPLPKCRSLDAVTDFKIFNNNLKIDLLSLMSIVNVMENISRMDASHNRIYLSEGNHNIICGFKSNKLLFLNISNNPFNTLDKLCVPSSLEVLDLSFTNISKIFKEVFKFLPNLETLYLRGNHFIFQLKECVGFSDIYCAFPSCSQVTVDSTISITMRSYVNTTKNPIISLPKKIKHLDMRNSSIVDLPKFFVHDLPHLQNMKLSDNDIPSLPCFSSPLSYLDINNNQLQSLPTCLKNLFNLTVLRIQNNNMDYIDVKTKLPSDFGENMTELISLNISRNLIIKLDHKNLPRRIVELDASYNMISVLSEDFEQLSELESLFLSFNKISYLQPGCLPPSLLTLDISHNAITTITEETFSHLIHLEFLNIEGNSFFCNCDLFWFANNFVNRPLLEVKGWDKILCSFPQQKRGQQVKDHGLSLLHCTPVLQVAIAMAGAVILTLLITGLCWHYDGPWYVKMGWYWCMAKRRVYEKRPENKQYDAFVSYSEEDADWVKACMVRQLESEGFQICYHERDFKPGHPILGNIFNCIENSHKVIFVLSTSFVTSCWCQYELYFAEHRILNANEDSLIMVVLEELPPHTVPLKFSKLRKLLNRKTYLKWSPEEHKQTIFWHQTVCELPPNLWLYPSTSHLPYLSSNPTLKPISLIAPMVTFSPLHNTLHKYSLTIIKLQQLLKQEDLFLIQLI</sequence>
<comment type="subcellular location">
    <subcellularLocation>
        <location evidence="1">Membrane</location>
        <topology evidence="1">Single-pass type I membrane protein</topology>
    </subcellularLocation>
</comment>
<evidence type="ECO:0000259" key="15">
    <source>
        <dbReference type="PROSITE" id="PS50104"/>
    </source>
</evidence>
<feature type="transmembrane region" description="Helical" evidence="14">
    <location>
        <begin position="658"/>
        <end position="680"/>
    </location>
</feature>
<keyword evidence="4" id="KW-0433">Leucine-rich repeat</keyword>
<accession>A0A4W3GXG4</accession>
<dbReference type="GO" id="GO:0002224">
    <property type="term" value="P:toll-like receptor signaling pathway"/>
    <property type="evidence" value="ECO:0007669"/>
    <property type="project" value="TreeGrafter"/>
</dbReference>
<name>A0A4W3GXG4_CALMI</name>
<dbReference type="SMART" id="SM00364">
    <property type="entry name" value="LRR_BAC"/>
    <property type="match status" value="6"/>
</dbReference>
<dbReference type="SUPFAM" id="SSF52058">
    <property type="entry name" value="L domain-like"/>
    <property type="match status" value="1"/>
</dbReference>
<dbReference type="GO" id="GO:0045087">
    <property type="term" value="P:innate immune response"/>
    <property type="evidence" value="ECO:0007669"/>
    <property type="project" value="UniProtKB-KW"/>
</dbReference>
<evidence type="ECO:0000256" key="14">
    <source>
        <dbReference type="SAM" id="Phobius"/>
    </source>
</evidence>
<keyword evidence="10 14" id="KW-0472">Membrane</keyword>
<keyword evidence="9 14" id="KW-1133">Transmembrane helix</keyword>
<evidence type="ECO:0000256" key="11">
    <source>
        <dbReference type="ARBA" id="ARBA00023170"/>
    </source>
</evidence>
<evidence type="ECO:0000256" key="9">
    <source>
        <dbReference type="ARBA" id="ARBA00022989"/>
    </source>
</evidence>
<keyword evidence="12" id="KW-0325">Glycoprotein</keyword>
<evidence type="ECO:0000256" key="2">
    <source>
        <dbReference type="ARBA" id="ARBA00009634"/>
    </source>
</evidence>
<evidence type="ECO:0000256" key="1">
    <source>
        <dbReference type="ARBA" id="ARBA00004479"/>
    </source>
</evidence>
<reference evidence="16" key="4">
    <citation type="submission" date="2025-08" db="UniProtKB">
        <authorList>
            <consortium name="Ensembl"/>
        </authorList>
    </citation>
    <scope>IDENTIFICATION</scope>
</reference>
<organism evidence="16 17">
    <name type="scientific">Callorhinchus milii</name>
    <name type="common">Ghost shark</name>
    <dbReference type="NCBI Taxonomy" id="7868"/>
    <lineage>
        <taxon>Eukaryota</taxon>
        <taxon>Metazoa</taxon>
        <taxon>Chordata</taxon>
        <taxon>Craniata</taxon>
        <taxon>Vertebrata</taxon>
        <taxon>Chondrichthyes</taxon>
        <taxon>Holocephali</taxon>
        <taxon>Chimaeriformes</taxon>
        <taxon>Callorhinchidae</taxon>
        <taxon>Callorhinchus</taxon>
    </lineage>
</organism>
<dbReference type="FunFam" id="3.40.50.10140:FF:000001">
    <property type="entry name" value="Toll-like receptor 2"/>
    <property type="match status" value="1"/>
</dbReference>
<reference evidence="17" key="2">
    <citation type="journal article" date="2007" name="PLoS Biol.">
        <title>Survey sequencing and comparative analysis of the elephant shark (Callorhinchus milii) genome.</title>
        <authorList>
            <person name="Venkatesh B."/>
            <person name="Kirkness E.F."/>
            <person name="Loh Y.H."/>
            <person name="Halpern A.L."/>
            <person name="Lee A.P."/>
            <person name="Johnson J."/>
            <person name="Dandona N."/>
            <person name="Viswanathan L.D."/>
            <person name="Tay A."/>
            <person name="Venter J.C."/>
            <person name="Strausberg R.L."/>
            <person name="Brenner S."/>
        </authorList>
    </citation>
    <scope>NUCLEOTIDE SEQUENCE [LARGE SCALE GENOMIC DNA]</scope>
</reference>
<dbReference type="Gene3D" id="3.80.10.10">
    <property type="entry name" value="Ribonuclease Inhibitor"/>
    <property type="match status" value="2"/>
</dbReference>
<evidence type="ECO:0000256" key="7">
    <source>
        <dbReference type="ARBA" id="ARBA00022737"/>
    </source>
</evidence>
<dbReference type="SMART" id="SM00369">
    <property type="entry name" value="LRR_TYP"/>
    <property type="match status" value="7"/>
</dbReference>
<dbReference type="SMART" id="SM00255">
    <property type="entry name" value="TIR"/>
    <property type="match status" value="1"/>
</dbReference>
<dbReference type="GO" id="GO:0043235">
    <property type="term" value="C:receptor complex"/>
    <property type="evidence" value="ECO:0007669"/>
    <property type="project" value="TreeGrafter"/>
</dbReference>
<evidence type="ECO:0000313" key="17">
    <source>
        <dbReference type="Proteomes" id="UP000314986"/>
    </source>
</evidence>
<keyword evidence="13" id="KW-0395">Inflammatory response</keyword>
<dbReference type="SUPFAM" id="SSF52200">
    <property type="entry name" value="Toll/Interleukin receptor TIR domain"/>
    <property type="match status" value="1"/>
</dbReference>
<dbReference type="InterPro" id="IPR035897">
    <property type="entry name" value="Toll_tir_struct_dom_sf"/>
</dbReference>
<dbReference type="PRINTS" id="PR01537">
    <property type="entry name" value="INTRLKN1R1F"/>
</dbReference>
<keyword evidence="6" id="KW-0732">Signal</keyword>
<dbReference type="InterPro" id="IPR001611">
    <property type="entry name" value="Leu-rich_rpt"/>
</dbReference>
<dbReference type="PANTHER" id="PTHR24365">
    <property type="entry name" value="TOLL-LIKE RECEPTOR"/>
    <property type="match status" value="1"/>
</dbReference>
<evidence type="ECO:0000256" key="5">
    <source>
        <dbReference type="ARBA" id="ARBA00022692"/>
    </source>
</evidence>
<reference evidence="17" key="3">
    <citation type="journal article" date="2014" name="Nature">
        <title>Elephant shark genome provides unique insights into gnathostome evolution.</title>
        <authorList>
            <consortium name="International Elephant Shark Genome Sequencing Consortium"/>
            <person name="Venkatesh B."/>
            <person name="Lee A.P."/>
            <person name="Ravi V."/>
            <person name="Maurya A.K."/>
            <person name="Lian M.M."/>
            <person name="Swann J.B."/>
            <person name="Ohta Y."/>
            <person name="Flajnik M.F."/>
            <person name="Sutoh Y."/>
            <person name="Kasahara M."/>
            <person name="Hoon S."/>
            <person name="Gangu V."/>
            <person name="Roy S.W."/>
            <person name="Irimia M."/>
            <person name="Korzh V."/>
            <person name="Kondrychyn I."/>
            <person name="Lim Z.W."/>
            <person name="Tay B.H."/>
            <person name="Tohari S."/>
            <person name="Kong K.W."/>
            <person name="Ho S."/>
            <person name="Lorente-Galdos B."/>
            <person name="Quilez J."/>
            <person name="Marques-Bonet T."/>
            <person name="Raney B.J."/>
            <person name="Ingham P.W."/>
            <person name="Tay A."/>
            <person name="Hillier L.W."/>
            <person name="Minx P."/>
            <person name="Boehm T."/>
            <person name="Wilson R.K."/>
            <person name="Brenner S."/>
            <person name="Warren W.C."/>
        </authorList>
    </citation>
    <scope>NUCLEOTIDE SEQUENCE [LARGE SCALE GENOMIC DNA]</scope>
</reference>
<keyword evidence="17" id="KW-1185">Reference proteome</keyword>
<dbReference type="Pfam" id="PF01582">
    <property type="entry name" value="TIR"/>
    <property type="match status" value="1"/>
</dbReference>
<evidence type="ECO:0000256" key="6">
    <source>
        <dbReference type="ARBA" id="ARBA00022729"/>
    </source>
</evidence>
<dbReference type="InterPro" id="IPR000157">
    <property type="entry name" value="TIR_dom"/>
</dbReference>
<dbReference type="GO" id="GO:0038023">
    <property type="term" value="F:signaling receptor activity"/>
    <property type="evidence" value="ECO:0007669"/>
    <property type="project" value="TreeGrafter"/>
</dbReference>
<dbReference type="GeneTree" id="ENSGT00940000156323"/>
<keyword evidence="5 14" id="KW-0812">Transmembrane</keyword>
<evidence type="ECO:0000256" key="3">
    <source>
        <dbReference type="ARBA" id="ARBA00022588"/>
    </source>
</evidence>
<dbReference type="PROSITE" id="PS51450">
    <property type="entry name" value="LRR"/>
    <property type="match status" value="1"/>
</dbReference>
<dbReference type="InterPro" id="IPR003591">
    <property type="entry name" value="Leu-rich_rpt_typical-subtyp"/>
</dbReference>
<dbReference type="PANTHER" id="PTHR24365:SF17">
    <property type="entry name" value="TOLL-LIKE RECEPTOR 2"/>
    <property type="match status" value="1"/>
</dbReference>
<dbReference type="InterPro" id="IPR032675">
    <property type="entry name" value="LRR_dom_sf"/>
</dbReference>
<reference evidence="16" key="5">
    <citation type="submission" date="2025-09" db="UniProtKB">
        <authorList>
            <consortium name="Ensembl"/>
        </authorList>
    </citation>
    <scope>IDENTIFICATION</scope>
</reference>
<dbReference type="GO" id="GO:0005886">
    <property type="term" value="C:plasma membrane"/>
    <property type="evidence" value="ECO:0007669"/>
    <property type="project" value="TreeGrafter"/>
</dbReference>
<dbReference type="Pfam" id="PF13855">
    <property type="entry name" value="LRR_8"/>
    <property type="match status" value="2"/>
</dbReference>
<evidence type="ECO:0000256" key="10">
    <source>
        <dbReference type="ARBA" id="ARBA00023136"/>
    </source>
</evidence>
<evidence type="ECO:0000256" key="4">
    <source>
        <dbReference type="ARBA" id="ARBA00022614"/>
    </source>
</evidence>
<keyword evidence="11" id="KW-0675">Receptor</keyword>
<dbReference type="AlphaFoldDB" id="A0A4W3GXG4"/>
<feature type="domain" description="TIR" evidence="15">
    <location>
        <begin position="709"/>
        <end position="850"/>
    </location>
</feature>
<evidence type="ECO:0000256" key="8">
    <source>
        <dbReference type="ARBA" id="ARBA00022859"/>
    </source>
</evidence>
<protein>
    <submittedName>
        <fullName evidence="16">Toll-like receptor 1</fullName>
    </submittedName>
</protein>
<dbReference type="Gene3D" id="3.40.50.10140">
    <property type="entry name" value="Toll/interleukin-1 receptor homology (TIR) domain"/>
    <property type="match status" value="1"/>
</dbReference>
<dbReference type="GO" id="GO:0042497">
    <property type="term" value="F:triacyl lipopeptide binding"/>
    <property type="evidence" value="ECO:0007669"/>
    <property type="project" value="TreeGrafter"/>
</dbReference>
<proteinExistence type="inferred from homology"/>
<evidence type="ECO:0000256" key="13">
    <source>
        <dbReference type="ARBA" id="ARBA00023198"/>
    </source>
</evidence>
<reference evidence="17" key="1">
    <citation type="journal article" date="2006" name="Science">
        <title>Ancient noncoding elements conserved in the human genome.</title>
        <authorList>
            <person name="Venkatesh B."/>
            <person name="Kirkness E.F."/>
            <person name="Loh Y.H."/>
            <person name="Halpern A.L."/>
            <person name="Lee A.P."/>
            <person name="Johnson J."/>
            <person name="Dandona N."/>
            <person name="Viswanathan L.D."/>
            <person name="Tay A."/>
            <person name="Venter J.C."/>
            <person name="Strausberg R.L."/>
            <person name="Brenner S."/>
        </authorList>
    </citation>
    <scope>NUCLEOTIDE SEQUENCE [LARGE SCALE GENOMIC DNA]</scope>
</reference>
<comment type="similarity">
    <text evidence="2">Belongs to the Toll-like receptor family.</text>
</comment>
<dbReference type="Proteomes" id="UP000314986">
    <property type="component" value="Unassembled WGS sequence"/>
</dbReference>
<dbReference type="Ensembl" id="ENSCMIT00000007920.1">
    <property type="protein sequence ID" value="ENSCMIP00000007695.1"/>
    <property type="gene ID" value="ENSCMIG00000004178.1"/>
</dbReference>
<keyword evidence="3" id="KW-0399">Innate immunity</keyword>